<accession>A0A545TZK1</accession>
<evidence type="ECO:0000256" key="5">
    <source>
        <dbReference type="SAM" id="Phobius"/>
    </source>
</evidence>
<keyword evidence="7" id="KW-1185">Reference proteome</keyword>
<dbReference type="SUPFAM" id="SSF161084">
    <property type="entry name" value="MAPEG domain-like"/>
    <property type="match status" value="1"/>
</dbReference>
<gene>
    <name evidence="6" type="ORF">FKG94_07900</name>
</gene>
<sequence length="196" mass="22199">MGKALENLDSHQKKTMKIVIAYPMGVAAVSILLNLLILEVSPFTVSLPNYFCLLALSISAIIFCINHTWLMTATELTRVRYKMRTTPEEWKNSEVHREDISDHARYELERVHNAHRNTSENTLYFSLLALPFIFTSPSNLAAVTWLILFSLARVGYTYSYLNGKDEFRSGFMTLGLLAMYGIASYIFLSLVWSGGG</sequence>
<keyword evidence="2 5" id="KW-0812">Transmembrane</keyword>
<name>A0A545TZK1_9GAMM</name>
<proteinExistence type="predicted"/>
<feature type="transmembrane region" description="Helical" evidence="5">
    <location>
        <begin position="20"/>
        <end position="38"/>
    </location>
</feature>
<evidence type="ECO:0000256" key="1">
    <source>
        <dbReference type="ARBA" id="ARBA00004370"/>
    </source>
</evidence>
<feature type="transmembrane region" description="Helical" evidence="5">
    <location>
        <begin position="123"/>
        <end position="149"/>
    </location>
</feature>
<dbReference type="RefSeq" id="WP_142903657.1">
    <property type="nucleotide sequence ID" value="NZ_ML660090.1"/>
</dbReference>
<dbReference type="AlphaFoldDB" id="A0A545TZK1"/>
<evidence type="ECO:0000256" key="4">
    <source>
        <dbReference type="ARBA" id="ARBA00023136"/>
    </source>
</evidence>
<evidence type="ECO:0000313" key="6">
    <source>
        <dbReference type="EMBL" id="TQV82641.1"/>
    </source>
</evidence>
<dbReference type="EMBL" id="VHSG01000007">
    <property type="protein sequence ID" value="TQV82641.1"/>
    <property type="molecule type" value="Genomic_DNA"/>
</dbReference>
<feature type="transmembrane region" description="Helical" evidence="5">
    <location>
        <begin position="170"/>
        <end position="192"/>
    </location>
</feature>
<dbReference type="Proteomes" id="UP000319732">
    <property type="component" value="Unassembled WGS sequence"/>
</dbReference>
<keyword evidence="3 5" id="KW-1133">Transmembrane helix</keyword>
<reference evidence="6 7" key="1">
    <citation type="submission" date="2019-06" db="EMBL/GenBank/DDBJ databases">
        <title>Whole genome sequence for Cellvibrionaceae sp. R142.</title>
        <authorList>
            <person name="Wang G."/>
        </authorList>
    </citation>
    <scope>NUCLEOTIDE SEQUENCE [LARGE SCALE GENOMIC DNA]</scope>
    <source>
        <strain evidence="6 7">R142</strain>
    </source>
</reference>
<protein>
    <submittedName>
        <fullName evidence="6">MAPEG family protein</fullName>
    </submittedName>
</protein>
<feature type="transmembrane region" description="Helical" evidence="5">
    <location>
        <begin position="50"/>
        <end position="70"/>
    </location>
</feature>
<evidence type="ECO:0000256" key="3">
    <source>
        <dbReference type="ARBA" id="ARBA00022989"/>
    </source>
</evidence>
<comment type="subcellular location">
    <subcellularLocation>
        <location evidence="1">Membrane</location>
    </subcellularLocation>
</comment>
<organism evidence="6 7">
    <name type="scientific">Exilibacterium tricleocarpae</name>
    <dbReference type="NCBI Taxonomy" id="2591008"/>
    <lineage>
        <taxon>Bacteria</taxon>
        <taxon>Pseudomonadati</taxon>
        <taxon>Pseudomonadota</taxon>
        <taxon>Gammaproteobacteria</taxon>
        <taxon>Cellvibrionales</taxon>
        <taxon>Cellvibrionaceae</taxon>
        <taxon>Exilibacterium</taxon>
    </lineage>
</organism>
<comment type="caution">
    <text evidence="6">The sequence shown here is derived from an EMBL/GenBank/DDBJ whole genome shotgun (WGS) entry which is preliminary data.</text>
</comment>
<dbReference type="OrthoDB" id="5880278at2"/>
<dbReference type="GO" id="GO:0016020">
    <property type="term" value="C:membrane"/>
    <property type="evidence" value="ECO:0007669"/>
    <property type="project" value="UniProtKB-SubCell"/>
</dbReference>
<dbReference type="InterPro" id="IPR001129">
    <property type="entry name" value="Membr-assoc_MAPEG"/>
</dbReference>
<evidence type="ECO:0000313" key="7">
    <source>
        <dbReference type="Proteomes" id="UP000319732"/>
    </source>
</evidence>
<dbReference type="Pfam" id="PF01124">
    <property type="entry name" value="MAPEG"/>
    <property type="match status" value="1"/>
</dbReference>
<dbReference type="Gene3D" id="1.20.120.550">
    <property type="entry name" value="Membrane associated eicosanoid/glutathione metabolism-like domain"/>
    <property type="match status" value="1"/>
</dbReference>
<keyword evidence="4 5" id="KW-0472">Membrane</keyword>
<evidence type="ECO:0000256" key="2">
    <source>
        <dbReference type="ARBA" id="ARBA00022692"/>
    </source>
</evidence>
<dbReference type="InterPro" id="IPR023352">
    <property type="entry name" value="MAPEG-like_dom_sf"/>
</dbReference>